<name>A0A0W8F987_9ZZZZ</name>
<sequence length="384" mass="41986">MKCNAGFVGFDGTENKRTLLATAEVKKAAGIDGDLNVLLRKPHGRARSIMAKFNRLYGVKAYLSDMALKDKWQAAGVTIEGGYDDFFSASDFIMVGTPGDQELPYLEAGLANDCFVSLMGGADRPGLLKGLEENKKVKITEELKADFAREFFFGLENYQMFLNAKPKLVQCTSCNTTGLSRLALAARPLGLTAVLGNIDRRHGDPHTVVKASPSAIQFGKGAGHQGTDAGTIFEEVNFSIRASKVPTTVPHTNFLNLVFKGDVTASQLVEQYAKTREVVVMPYQDEGKKHDWTSEILEAFLSGIERPISPEIFELIVSDAIIPFRLGDYTILQTVSMVEQMSIAVPNHVESYLLSAGYPADDVHSLVDKTLGIMHGIWPDKLSC</sequence>
<comment type="caution">
    <text evidence="1">The sequence shown here is derived from an EMBL/GenBank/DDBJ whole genome shotgun (WGS) entry which is preliminary data.</text>
</comment>
<reference evidence="1" key="1">
    <citation type="journal article" date="2015" name="Proc. Natl. Acad. Sci. U.S.A.">
        <title>Networks of energetic and metabolic interactions define dynamics in microbial communities.</title>
        <authorList>
            <person name="Embree M."/>
            <person name="Liu J.K."/>
            <person name="Al-Bassam M.M."/>
            <person name="Zengler K."/>
        </authorList>
    </citation>
    <scope>NUCLEOTIDE SEQUENCE</scope>
</reference>
<evidence type="ECO:0000313" key="1">
    <source>
        <dbReference type="EMBL" id="KUG17413.1"/>
    </source>
</evidence>
<dbReference type="AlphaFoldDB" id="A0A0W8F987"/>
<dbReference type="EC" id="1.2.1.59" evidence="1"/>
<accession>A0A0W8F987</accession>
<dbReference type="SUPFAM" id="SSF55347">
    <property type="entry name" value="Glyceraldehyde-3-phosphate dehydrogenase-like, C-terminal domain"/>
    <property type="match status" value="1"/>
</dbReference>
<organism evidence="1">
    <name type="scientific">hydrocarbon metagenome</name>
    <dbReference type="NCBI Taxonomy" id="938273"/>
    <lineage>
        <taxon>unclassified sequences</taxon>
        <taxon>metagenomes</taxon>
        <taxon>ecological metagenomes</taxon>
    </lineage>
</organism>
<protein>
    <submittedName>
        <fullName evidence="1">Nad(P)-dependent glyceraldehyde 3-phosphate dehydrogenase archaeal</fullName>
        <ecNumber evidence="1">1.2.1.59</ecNumber>
    </submittedName>
</protein>
<proteinExistence type="predicted"/>
<dbReference type="CDD" id="cd18127">
    <property type="entry name" value="GAPDH_II_C"/>
    <property type="match status" value="1"/>
</dbReference>
<keyword evidence="1" id="KW-0560">Oxidoreductase</keyword>
<gene>
    <name evidence="1" type="ORF">ASZ90_012892</name>
</gene>
<dbReference type="GO" id="GO:0043891">
    <property type="term" value="F:glyceraldehyde-3-phosphate dehydrogenase [NAD(P)+] (phosphorylating) activity"/>
    <property type="evidence" value="ECO:0007669"/>
    <property type="project" value="UniProtKB-EC"/>
</dbReference>
<dbReference type="EMBL" id="LNQE01001443">
    <property type="protein sequence ID" value="KUG17413.1"/>
    <property type="molecule type" value="Genomic_DNA"/>
</dbReference>
<dbReference type="Gene3D" id="3.30.360.10">
    <property type="entry name" value="Dihydrodipicolinate Reductase, domain 2"/>
    <property type="match status" value="1"/>
</dbReference>